<dbReference type="AlphaFoldDB" id="A0A4R3RZE9"/>
<evidence type="ECO:0000256" key="1">
    <source>
        <dbReference type="SAM" id="MobiDB-lite"/>
    </source>
</evidence>
<sequence>MTEFNIAGKEALSLTGPGPFNGEIIAFEARRPAFKLVESMLTKALSRRATTNRPILHSNQGWQYQMPAYRHRLQQRGVENMSRKNSCLDNAAMQGFIAILRSEFLRPIKFAGVQSPQSGITDTIRHHDNDRIKMKLKGPSPLSYRTQPSIFPAFEPSNLMGSVQQAGFFDKPEGPQRSASAASPFLPRTMLMKRRKR</sequence>
<comment type="caution">
    <text evidence="2">The sequence shown here is derived from an EMBL/GenBank/DDBJ whole genome shotgun (WGS) entry which is preliminary data.</text>
</comment>
<dbReference type="InterPro" id="IPR012337">
    <property type="entry name" value="RNaseH-like_sf"/>
</dbReference>
<dbReference type="InterPro" id="IPR050900">
    <property type="entry name" value="Transposase_IS3/IS150/IS904"/>
</dbReference>
<organism evidence="2 3">
    <name type="scientific">Rhizobium azibense</name>
    <dbReference type="NCBI Taxonomy" id="1136135"/>
    <lineage>
        <taxon>Bacteria</taxon>
        <taxon>Pseudomonadati</taxon>
        <taxon>Pseudomonadota</taxon>
        <taxon>Alphaproteobacteria</taxon>
        <taxon>Hyphomicrobiales</taxon>
        <taxon>Rhizobiaceae</taxon>
        <taxon>Rhizobium/Agrobacterium group</taxon>
        <taxon>Rhizobium</taxon>
    </lineage>
</organism>
<dbReference type="SUPFAM" id="SSF53098">
    <property type="entry name" value="Ribonuclease H-like"/>
    <property type="match status" value="1"/>
</dbReference>
<accession>A0A4R3RZE9</accession>
<dbReference type="GO" id="GO:0015074">
    <property type="term" value="P:DNA integration"/>
    <property type="evidence" value="ECO:0007669"/>
    <property type="project" value="InterPro"/>
</dbReference>
<dbReference type="Proteomes" id="UP000295507">
    <property type="component" value="Unassembled WGS sequence"/>
</dbReference>
<protein>
    <submittedName>
        <fullName evidence="2">Putative transposase</fullName>
    </submittedName>
</protein>
<evidence type="ECO:0000313" key="2">
    <source>
        <dbReference type="EMBL" id="TCU40279.1"/>
    </source>
</evidence>
<gene>
    <name evidence="2" type="ORF">EV129_102420</name>
</gene>
<dbReference type="PANTHER" id="PTHR46889:SF4">
    <property type="entry name" value="TRANSPOSASE INSO FOR INSERTION SEQUENCE ELEMENT IS911B-RELATED"/>
    <property type="match status" value="1"/>
</dbReference>
<name>A0A4R3RZE9_9HYPH</name>
<reference evidence="2 3" key="1">
    <citation type="submission" date="2019-03" db="EMBL/GenBank/DDBJ databases">
        <title>Genomic Encyclopedia of Type Strains, Phase IV (KMG-V): Genome sequencing to study the core and pangenomes of soil and plant-associated prokaryotes.</title>
        <authorList>
            <person name="Whitman W."/>
        </authorList>
    </citation>
    <scope>NUCLEOTIDE SEQUENCE [LARGE SCALE GENOMIC DNA]</scope>
    <source>
        <strain evidence="2 3">IE4868</strain>
    </source>
</reference>
<feature type="region of interest" description="Disordered" evidence="1">
    <location>
        <begin position="169"/>
        <end position="197"/>
    </location>
</feature>
<evidence type="ECO:0000313" key="3">
    <source>
        <dbReference type="Proteomes" id="UP000295507"/>
    </source>
</evidence>
<dbReference type="EMBL" id="SMBK01000002">
    <property type="protein sequence ID" value="TCU40279.1"/>
    <property type="molecule type" value="Genomic_DNA"/>
</dbReference>
<proteinExistence type="predicted"/>
<dbReference type="PANTHER" id="PTHR46889">
    <property type="entry name" value="TRANSPOSASE INSF FOR INSERTION SEQUENCE IS3B-RELATED"/>
    <property type="match status" value="1"/>
</dbReference>